<dbReference type="Pfam" id="PF00076">
    <property type="entry name" value="RRM_1"/>
    <property type="match status" value="1"/>
</dbReference>
<dbReference type="SUPFAM" id="SSF54928">
    <property type="entry name" value="RNA-binding domain, RBD"/>
    <property type="match status" value="1"/>
</dbReference>
<organism evidence="4 5">
    <name type="scientific">Rhizoclosmatium globosum</name>
    <dbReference type="NCBI Taxonomy" id="329046"/>
    <lineage>
        <taxon>Eukaryota</taxon>
        <taxon>Fungi</taxon>
        <taxon>Fungi incertae sedis</taxon>
        <taxon>Chytridiomycota</taxon>
        <taxon>Chytridiomycota incertae sedis</taxon>
        <taxon>Chytridiomycetes</taxon>
        <taxon>Chytridiales</taxon>
        <taxon>Chytriomycetaceae</taxon>
        <taxon>Rhizoclosmatium</taxon>
    </lineage>
</organism>
<dbReference type="EMBL" id="MCGO01000071">
    <property type="protein sequence ID" value="ORY32428.1"/>
    <property type="molecule type" value="Genomic_DNA"/>
</dbReference>
<feature type="domain" description="RRM" evidence="3">
    <location>
        <begin position="5"/>
        <end position="82"/>
    </location>
</feature>
<feature type="compositionally biased region" description="Basic and acidic residues" evidence="2">
    <location>
        <begin position="150"/>
        <end position="179"/>
    </location>
</feature>
<dbReference type="SMART" id="SM00360">
    <property type="entry name" value="RRM"/>
    <property type="match status" value="1"/>
</dbReference>
<keyword evidence="5" id="KW-1185">Reference proteome</keyword>
<dbReference type="STRING" id="329046.A0A1Y2BC67"/>
<feature type="compositionally biased region" description="Basic and acidic residues" evidence="2">
    <location>
        <begin position="188"/>
        <end position="209"/>
    </location>
</feature>
<dbReference type="PROSITE" id="PS50102">
    <property type="entry name" value="RRM"/>
    <property type="match status" value="1"/>
</dbReference>
<evidence type="ECO:0000259" key="3">
    <source>
        <dbReference type="PROSITE" id="PS50102"/>
    </source>
</evidence>
<gene>
    <name evidence="4" type="ORF">BCR33DRAFT_791709</name>
</gene>
<dbReference type="InterPro" id="IPR029063">
    <property type="entry name" value="SAM-dependent_MTases_sf"/>
</dbReference>
<proteinExistence type="predicted"/>
<dbReference type="InterPro" id="IPR012677">
    <property type="entry name" value="Nucleotide-bd_a/b_plait_sf"/>
</dbReference>
<dbReference type="OrthoDB" id="5970at2759"/>
<dbReference type="GO" id="GO:0003723">
    <property type="term" value="F:RNA binding"/>
    <property type="evidence" value="ECO:0007669"/>
    <property type="project" value="UniProtKB-UniRule"/>
</dbReference>
<name>A0A1Y2BC67_9FUNG</name>
<dbReference type="CDD" id="cd12467">
    <property type="entry name" value="RRM_Srp1p_like"/>
    <property type="match status" value="1"/>
</dbReference>
<dbReference type="InterPro" id="IPR034403">
    <property type="entry name" value="Srp1p_RRM"/>
</dbReference>
<dbReference type="InterPro" id="IPR019410">
    <property type="entry name" value="Methyltransf_16"/>
</dbReference>
<reference evidence="4 5" key="1">
    <citation type="submission" date="2016-07" db="EMBL/GenBank/DDBJ databases">
        <title>Pervasive Adenine N6-methylation of Active Genes in Fungi.</title>
        <authorList>
            <consortium name="DOE Joint Genome Institute"/>
            <person name="Mondo S.J."/>
            <person name="Dannebaum R.O."/>
            <person name="Kuo R.C."/>
            <person name="Labutti K."/>
            <person name="Haridas S."/>
            <person name="Kuo A."/>
            <person name="Salamov A."/>
            <person name="Ahrendt S.R."/>
            <person name="Lipzen A."/>
            <person name="Sullivan W."/>
            <person name="Andreopoulos W.B."/>
            <person name="Clum A."/>
            <person name="Lindquist E."/>
            <person name="Daum C."/>
            <person name="Ramamoorthy G.K."/>
            <person name="Gryganskyi A."/>
            <person name="Culley D."/>
            <person name="Magnuson J.K."/>
            <person name="James T.Y."/>
            <person name="O'Malley M.A."/>
            <person name="Stajich J.E."/>
            <person name="Spatafora J.W."/>
            <person name="Visel A."/>
            <person name="Grigoriev I.V."/>
        </authorList>
    </citation>
    <scope>NUCLEOTIDE SEQUENCE [LARGE SCALE GENOMIC DNA]</scope>
    <source>
        <strain evidence="4 5">JEL800</strain>
    </source>
</reference>
<dbReference type="Pfam" id="PF10294">
    <property type="entry name" value="Methyltransf_16"/>
    <property type="match status" value="1"/>
</dbReference>
<dbReference type="Proteomes" id="UP000193642">
    <property type="component" value="Unassembled WGS sequence"/>
</dbReference>
<evidence type="ECO:0000256" key="2">
    <source>
        <dbReference type="SAM" id="MobiDB-lite"/>
    </source>
</evidence>
<evidence type="ECO:0000256" key="1">
    <source>
        <dbReference type="PROSITE-ProRule" id="PRU00176"/>
    </source>
</evidence>
<dbReference type="InterPro" id="IPR000504">
    <property type="entry name" value="RRM_dom"/>
</dbReference>
<evidence type="ECO:0000313" key="4">
    <source>
        <dbReference type="EMBL" id="ORY32428.1"/>
    </source>
</evidence>
<feature type="compositionally biased region" description="Basic and acidic residues" evidence="2">
    <location>
        <begin position="86"/>
        <end position="114"/>
    </location>
</feature>
<protein>
    <submittedName>
        <fullName evidence="4">RNA-binding domain-containing protein</fullName>
    </submittedName>
</protein>
<sequence length="364" mass="41725">MSRPTTLFCAGFGHRTRARDLAYEFERYGRLVRCDIPAPKSSSAKPYAFVEFEDYRDAEDAYYEMQGIRMDGYPLTIQWAKQDPSRNWRYDDDRGRRGGGRRPDSRDRDRDRGGRYRSRSRSYDRRDPVPRHSHTDDRDLRRSPPPPQHIVDDRQIHRDDDLVHRADVDDRRPYDDDRAPPAPSSSSHPEDDHRQVHDSREEYPPRELDAAPAPNQELNLVIGSGTEIVGFACAKLEANVFLTDIDHPDVMGLLKKNAGQNTIKSAVGDNLNIANKKAMVISLEWNSPPVIPEQIQSIAPFDFILGADVFFAMESVVKLSDTIPALSDWKTDVWIGHEHRDPRVSEGFLTLMKDQGFKSKSVKR</sequence>
<feature type="compositionally biased region" description="Basic and acidic residues" evidence="2">
    <location>
        <begin position="121"/>
        <end position="142"/>
    </location>
</feature>
<comment type="caution">
    <text evidence="4">The sequence shown here is derived from an EMBL/GenBank/DDBJ whole genome shotgun (WGS) entry which is preliminary data.</text>
</comment>
<dbReference type="PANTHER" id="PTHR23147">
    <property type="entry name" value="SERINE/ARGININE RICH SPLICING FACTOR"/>
    <property type="match status" value="1"/>
</dbReference>
<keyword evidence="1" id="KW-0694">RNA-binding</keyword>
<evidence type="ECO:0000313" key="5">
    <source>
        <dbReference type="Proteomes" id="UP000193642"/>
    </source>
</evidence>
<dbReference type="AlphaFoldDB" id="A0A1Y2BC67"/>
<accession>A0A1Y2BC67</accession>
<feature type="region of interest" description="Disordered" evidence="2">
    <location>
        <begin position="86"/>
        <end position="214"/>
    </location>
</feature>
<dbReference type="Gene3D" id="3.40.50.150">
    <property type="entry name" value="Vaccinia Virus protein VP39"/>
    <property type="match status" value="1"/>
</dbReference>
<dbReference type="InterPro" id="IPR035979">
    <property type="entry name" value="RBD_domain_sf"/>
</dbReference>
<dbReference type="InterPro" id="IPR050907">
    <property type="entry name" value="SRSF"/>
</dbReference>
<dbReference type="Gene3D" id="3.30.70.330">
    <property type="match status" value="1"/>
</dbReference>